<reference evidence="1 2" key="1">
    <citation type="submission" date="2013-02" db="EMBL/GenBank/DDBJ databases">
        <authorList>
            <person name="Harkins D.M."/>
            <person name="Durkin A.S."/>
            <person name="Brinkac L.M."/>
            <person name="Haft D.H."/>
            <person name="Selengut J.D."/>
            <person name="Sanka R."/>
            <person name="DePew J."/>
            <person name="Purushe J."/>
            <person name="Haake D.A."/>
            <person name="Matsunaga J."/>
            <person name="Vinetz J.M."/>
            <person name="Sutton G.G."/>
            <person name="Nierman W.C."/>
            <person name="Fouts D.E."/>
        </authorList>
    </citation>
    <scope>NUCLEOTIDE SEQUENCE [LARGE SCALE GENOMIC DNA]</scope>
    <source>
        <strain evidence="1 2">Ecochallenge</strain>
    </source>
</reference>
<accession>N1U305</accession>
<dbReference type="AlphaFoldDB" id="N1U305"/>
<evidence type="ECO:0000313" key="1">
    <source>
        <dbReference type="EMBL" id="EMY14883.1"/>
    </source>
</evidence>
<protein>
    <submittedName>
        <fullName evidence="1">Uncharacterized protein</fullName>
    </submittedName>
</protein>
<dbReference type="EMBL" id="AHMI02000134">
    <property type="protein sequence ID" value="EMY14883.1"/>
    <property type="molecule type" value="Genomic_DNA"/>
</dbReference>
<dbReference type="GO" id="GO:0006508">
    <property type="term" value="P:proteolysis"/>
    <property type="evidence" value="ECO:0007669"/>
    <property type="project" value="InterPro"/>
</dbReference>
<dbReference type="PANTHER" id="PTHR12994">
    <property type="entry name" value="SECERNIN"/>
    <property type="match status" value="1"/>
</dbReference>
<dbReference type="GO" id="GO:0070004">
    <property type="term" value="F:cysteine-type exopeptidase activity"/>
    <property type="evidence" value="ECO:0007669"/>
    <property type="project" value="InterPro"/>
</dbReference>
<sequence length="268" mass="31455">MSPRRVFYRNRFDDFWKKFEQDACGGYTNSSFYYHNSFLIADFRNAFVLETAGKFWAWKRIEGFYSISNGLTLEDDYDGIHPKAIEFAYKKDWVKKGKTFSFRKAFFFTLFSKCRIRREKTRTMGTFKKGNLDANAAKEILRMEEEPLQTEDFYPASSNMGSVCLHATGPITPNETTASLVAELKPNLSKNRFRFTGTSIPAISFFCRRDFRERVFWKRIFNNPVLNRILPFGGPTRSFTERSSVFIQMRKNSCNLGLPLWKKNGFWN</sequence>
<dbReference type="Proteomes" id="UP000012249">
    <property type="component" value="Unassembled WGS sequence"/>
</dbReference>
<dbReference type="PANTHER" id="PTHR12994:SF17">
    <property type="entry name" value="LD30995P"/>
    <property type="match status" value="1"/>
</dbReference>
<name>N1U305_9LEPT</name>
<organism evidence="1 2">
    <name type="scientific">Leptospira weilii str. Ecochallenge</name>
    <dbReference type="NCBI Taxonomy" id="1049986"/>
    <lineage>
        <taxon>Bacteria</taxon>
        <taxon>Pseudomonadati</taxon>
        <taxon>Spirochaetota</taxon>
        <taxon>Spirochaetia</taxon>
        <taxon>Leptospirales</taxon>
        <taxon>Leptospiraceae</taxon>
        <taxon>Leptospira</taxon>
    </lineage>
</organism>
<proteinExistence type="predicted"/>
<dbReference type="InterPro" id="IPR005322">
    <property type="entry name" value="Peptidase_C69"/>
</dbReference>
<dbReference type="GO" id="GO:0016805">
    <property type="term" value="F:dipeptidase activity"/>
    <property type="evidence" value="ECO:0007669"/>
    <property type="project" value="InterPro"/>
</dbReference>
<gene>
    <name evidence="1" type="ORF">LEP1GSC043_4143</name>
</gene>
<comment type="caution">
    <text evidence="1">The sequence shown here is derived from an EMBL/GenBank/DDBJ whole genome shotgun (WGS) entry which is preliminary data.</text>
</comment>
<evidence type="ECO:0000313" key="2">
    <source>
        <dbReference type="Proteomes" id="UP000012249"/>
    </source>
</evidence>